<dbReference type="EMBL" id="DF236960">
    <property type="protein sequence ID" value="GAQ78310.1"/>
    <property type="molecule type" value="Genomic_DNA"/>
</dbReference>
<evidence type="ECO:0000313" key="3">
    <source>
        <dbReference type="Proteomes" id="UP000054558"/>
    </source>
</evidence>
<dbReference type="PANTHER" id="PTHR44329:SF84">
    <property type="entry name" value="PROTEIN KINASE LIKE PROTEIN"/>
    <property type="match status" value="1"/>
</dbReference>
<gene>
    <name evidence="2" type="ORF">KFL_000110065</name>
</gene>
<dbReference type="PROSITE" id="PS50011">
    <property type="entry name" value="PROTEIN_KINASE_DOM"/>
    <property type="match status" value="1"/>
</dbReference>
<dbReference type="Proteomes" id="UP000054558">
    <property type="component" value="Unassembled WGS sequence"/>
</dbReference>
<dbReference type="AlphaFoldDB" id="A0A1Y1HII8"/>
<dbReference type="InterPro" id="IPR011009">
    <property type="entry name" value="Kinase-like_dom_sf"/>
</dbReference>
<dbReference type="PROSITE" id="PS00108">
    <property type="entry name" value="PROTEIN_KINASE_ST"/>
    <property type="match status" value="1"/>
</dbReference>
<evidence type="ECO:0000313" key="2">
    <source>
        <dbReference type="EMBL" id="GAQ78310.1"/>
    </source>
</evidence>
<dbReference type="InterPro" id="IPR001245">
    <property type="entry name" value="Ser-Thr/Tyr_kinase_cat_dom"/>
</dbReference>
<feature type="domain" description="Protein kinase" evidence="1">
    <location>
        <begin position="1"/>
        <end position="236"/>
    </location>
</feature>
<proteinExistence type="predicted"/>
<reference evidence="2 3" key="1">
    <citation type="journal article" date="2014" name="Nat. Commun.">
        <title>Klebsormidium flaccidum genome reveals primary factors for plant terrestrial adaptation.</title>
        <authorList>
            <person name="Hori K."/>
            <person name="Maruyama F."/>
            <person name="Fujisawa T."/>
            <person name="Togashi T."/>
            <person name="Yamamoto N."/>
            <person name="Seo M."/>
            <person name="Sato S."/>
            <person name="Yamada T."/>
            <person name="Mori H."/>
            <person name="Tajima N."/>
            <person name="Moriyama T."/>
            <person name="Ikeuchi M."/>
            <person name="Watanabe M."/>
            <person name="Wada H."/>
            <person name="Kobayashi K."/>
            <person name="Saito M."/>
            <person name="Masuda T."/>
            <person name="Sasaki-Sekimoto Y."/>
            <person name="Mashiguchi K."/>
            <person name="Awai K."/>
            <person name="Shimojima M."/>
            <person name="Masuda S."/>
            <person name="Iwai M."/>
            <person name="Nobusawa T."/>
            <person name="Narise T."/>
            <person name="Kondo S."/>
            <person name="Saito H."/>
            <person name="Sato R."/>
            <person name="Murakawa M."/>
            <person name="Ihara Y."/>
            <person name="Oshima-Yamada Y."/>
            <person name="Ohtaka K."/>
            <person name="Satoh M."/>
            <person name="Sonobe K."/>
            <person name="Ishii M."/>
            <person name="Ohtani R."/>
            <person name="Kanamori-Sato M."/>
            <person name="Honoki R."/>
            <person name="Miyazaki D."/>
            <person name="Mochizuki H."/>
            <person name="Umetsu J."/>
            <person name="Higashi K."/>
            <person name="Shibata D."/>
            <person name="Kamiya Y."/>
            <person name="Sato N."/>
            <person name="Nakamura Y."/>
            <person name="Tabata S."/>
            <person name="Ida S."/>
            <person name="Kurokawa K."/>
            <person name="Ohta H."/>
        </authorList>
    </citation>
    <scope>NUCLEOTIDE SEQUENCE [LARGE SCALE GENOMIC DNA]</scope>
    <source>
        <strain evidence="2 3">NIES-2285</strain>
    </source>
</reference>
<dbReference type="Gene3D" id="1.10.510.10">
    <property type="entry name" value="Transferase(Phosphotransferase) domain 1"/>
    <property type="match status" value="1"/>
</dbReference>
<name>A0A1Y1HII8_KLENI</name>
<dbReference type="OrthoDB" id="4062651at2759"/>
<dbReference type="InterPro" id="IPR008271">
    <property type="entry name" value="Ser/Thr_kinase_AS"/>
</dbReference>
<dbReference type="PIRSF" id="PIRSF000654">
    <property type="entry name" value="Integrin-linked_kinase"/>
    <property type="match status" value="1"/>
</dbReference>
<dbReference type="GO" id="GO:0004674">
    <property type="term" value="F:protein serine/threonine kinase activity"/>
    <property type="evidence" value="ECO:0000318"/>
    <property type="project" value="GO_Central"/>
</dbReference>
<dbReference type="SUPFAM" id="SSF56112">
    <property type="entry name" value="Protein kinase-like (PK-like)"/>
    <property type="match status" value="1"/>
</dbReference>
<dbReference type="CDD" id="cd13999">
    <property type="entry name" value="STKc_MAP3K-like"/>
    <property type="match status" value="1"/>
</dbReference>
<dbReference type="Pfam" id="PF07714">
    <property type="entry name" value="PK_Tyr_Ser-Thr"/>
    <property type="match status" value="1"/>
</dbReference>
<dbReference type="GO" id="GO:0005524">
    <property type="term" value="F:ATP binding"/>
    <property type="evidence" value="ECO:0007669"/>
    <property type="project" value="InterPro"/>
</dbReference>
<dbReference type="OMA" id="VMLCHPK"/>
<organism evidence="2 3">
    <name type="scientific">Klebsormidium nitens</name>
    <name type="common">Green alga</name>
    <name type="synonym">Ulothrix nitens</name>
    <dbReference type="NCBI Taxonomy" id="105231"/>
    <lineage>
        <taxon>Eukaryota</taxon>
        <taxon>Viridiplantae</taxon>
        <taxon>Streptophyta</taxon>
        <taxon>Klebsormidiophyceae</taxon>
        <taxon>Klebsormidiales</taxon>
        <taxon>Klebsormidiaceae</taxon>
        <taxon>Klebsormidium</taxon>
    </lineage>
</organism>
<protein>
    <recommendedName>
        <fullName evidence="1">Protein kinase domain-containing protein</fullName>
    </recommendedName>
</protein>
<dbReference type="PANTHER" id="PTHR44329">
    <property type="entry name" value="SERINE/THREONINE-PROTEIN KINASE TNNI3K-RELATED"/>
    <property type="match status" value="1"/>
</dbReference>
<dbReference type="SMART" id="SM00220">
    <property type="entry name" value="S_TKc"/>
    <property type="match status" value="1"/>
</dbReference>
<dbReference type="GO" id="GO:0007165">
    <property type="term" value="P:signal transduction"/>
    <property type="evidence" value="ECO:0000318"/>
    <property type="project" value="GO_Central"/>
</dbReference>
<sequence>MKFLQEGKTAMEFRREVAALSLGHHKNLLPFYGVCMEGKQLCIVTKFMAGGNLADYLAKHGPLPMPMLLQVARDVAEGMRCLHKNGVIHRDLKTANILLDADGTAKVADFGVARLRFEKDEMTKEVGTYRWMAPEALGAFSSTSPVAPVTQKSDVYSYAIVLWELVTGGVPYTNYSPLQAAVGVALNNLRPPIPANCDPALKSLMQRAWDKDPWVRPELAQIVEELDALILKHTLVRSRIAPLGGSPRRVPLGRSGGGG</sequence>
<accession>A0A1Y1HII8</accession>
<dbReference type="STRING" id="105231.A0A1Y1HII8"/>
<evidence type="ECO:0000259" key="1">
    <source>
        <dbReference type="PROSITE" id="PS50011"/>
    </source>
</evidence>
<dbReference type="PRINTS" id="PR00109">
    <property type="entry name" value="TYRKINASE"/>
</dbReference>
<dbReference type="InterPro" id="IPR051681">
    <property type="entry name" value="Ser/Thr_Kinases-Pseudokinases"/>
</dbReference>
<dbReference type="InterPro" id="IPR000719">
    <property type="entry name" value="Prot_kinase_dom"/>
</dbReference>
<keyword evidence="3" id="KW-1185">Reference proteome</keyword>